<evidence type="ECO:0000256" key="5">
    <source>
        <dbReference type="SAM" id="Phobius"/>
    </source>
</evidence>
<accession>A0A485L0C1</accession>
<dbReference type="Gene3D" id="3.30.750.24">
    <property type="entry name" value="STAS domain"/>
    <property type="match status" value="1"/>
</dbReference>
<dbReference type="InterPro" id="IPR011547">
    <property type="entry name" value="SLC26A/SulP_dom"/>
</dbReference>
<feature type="transmembrane region" description="Helical" evidence="5">
    <location>
        <begin position="159"/>
        <end position="181"/>
    </location>
</feature>
<gene>
    <name evidence="8" type="primary">Aste57867_14326</name>
    <name evidence="7" type="ORF">As57867_014272</name>
    <name evidence="8" type="ORF">ASTE57867_14326</name>
</gene>
<dbReference type="PROSITE" id="PS50801">
    <property type="entry name" value="STAS"/>
    <property type="match status" value="1"/>
</dbReference>
<dbReference type="OrthoDB" id="288203at2759"/>
<dbReference type="PROSITE" id="PS01130">
    <property type="entry name" value="SLC26A"/>
    <property type="match status" value="1"/>
</dbReference>
<reference evidence="7" key="2">
    <citation type="submission" date="2019-06" db="EMBL/GenBank/DDBJ databases">
        <title>Genomics analysis of Aphanomyces spp. identifies a new class of oomycete effector associated with host adaptation.</title>
        <authorList>
            <person name="Gaulin E."/>
        </authorList>
    </citation>
    <scope>NUCLEOTIDE SEQUENCE</scope>
    <source>
        <strain evidence="7">CBS 578.67</strain>
    </source>
</reference>
<feature type="domain" description="STAS" evidence="6">
    <location>
        <begin position="562"/>
        <end position="679"/>
    </location>
</feature>
<dbReference type="EMBL" id="CAADRA010005559">
    <property type="protein sequence ID" value="VFT91150.1"/>
    <property type="molecule type" value="Genomic_DNA"/>
</dbReference>
<reference evidence="8 9" key="1">
    <citation type="submission" date="2019-03" db="EMBL/GenBank/DDBJ databases">
        <authorList>
            <person name="Gaulin E."/>
            <person name="Dumas B."/>
        </authorList>
    </citation>
    <scope>NUCLEOTIDE SEQUENCE [LARGE SCALE GENOMIC DNA]</scope>
    <source>
        <strain evidence="8">CBS 568.67</strain>
    </source>
</reference>
<sequence length="688" mass="73735">MSSRLFIVHFASAAAPTMTTDTKSLSSYLPRRPLAHLQWLYEYNIGRDLKFDFIAGLTVAMMLVPQEVSLANIMHVPAQYGLYTAAITPLIYAFLGSSPVLSVANASEVSLMVGNAVQLIKTDKERAAVAIFLSFYIGMINLVLGSVRLGILADFFSRPVMGGFLSGGGVLVMISQTPALFELSVPSSTYPLATIIGVGQRINGTNWNSFAVGAVSMALLLTLRHAKTYWLPAPKLAELFDAPPTADTQPLASPVDDHATIGFSLHDTEYTPIEPTPTSAPRPKSPSQPRATASRAHNILLFVLRTACDLGPLFVCIFGAVVAHALGEKHIKVTGKIPKGLPAAVVPWYGYNQDIIKSIDFGDVSLHAASIAIVVYMTSIAMAKRLAVRGHYEVYANQELVGIGLASAVGSFFQVMPPTGGLSRTAVNMQSAKTQLSSIITVAIVMIALTVATDAMYFIPKASLAAIIIVAGYWIVEIDEAKWLYCHKRDEFYVWVASAAATLGLGMLAGLFVSIGCSLLAILIKTKFPHVYAVTRLADGRYVNPASYAPPPSSLDEGDEMKPLVATASHGVLVVRVEGSLYFGNSDSVSQYILAQATTKSEDEVVRGVVVDAAFIHDVDATTIQILQTLHTKLAHRGVRFAIANAQSNLERVAKASKLSEGFDCRDVSLSIDAAVAQMQAAWTSDHA</sequence>
<evidence type="ECO:0000313" key="8">
    <source>
        <dbReference type="EMBL" id="VFT91150.1"/>
    </source>
</evidence>
<dbReference type="Pfam" id="PF01740">
    <property type="entry name" value="STAS"/>
    <property type="match status" value="1"/>
</dbReference>
<evidence type="ECO:0000256" key="1">
    <source>
        <dbReference type="ARBA" id="ARBA00004141"/>
    </source>
</evidence>
<evidence type="ECO:0000313" key="7">
    <source>
        <dbReference type="EMBL" id="KAF0694802.1"/>
    </source>
</evidence>
<dbReference type="GO" id="GO:0008271">
    <property type="term" value="F:secondary active sulfate transmembrane transporter activity"/>
    <property type="evidence" value="ECO:0007669"/>
    <property type="project" value="InterPro"/>
</dbReference>
<evidence type="ECO:0000313" key="9">
    <source>
        <dbReference type="Proteomes" id="UP000332933"/>
    </source>
</evidence>
<dbReference type="InterPro" id="IPR001902">
    <property type="entry name" value="SLC26A/SulP_fam"/>
</dbReference>
<dbReference type="Pfam" id="PF00916">
    <property type="entry name" value="Sulfate_transp"/>
    <property type="match status" value="2"/>
</dbReference>
<dbReference type="CDD" id="cd07042">
    <property type="entry name" value="STAS_SulP_like_sulfate_transporter"/>
    <property type="match status" value="1"/>
</dbReference>
<keyword evidence="3 5" id="KW-1133">Transmembrane helix</keyword>
<name>A0A485L0C1_9STRA</name>
<dbReference type="EMBL" id="VJMH01005538">
    <property type="protein sequence ID" value="KAF0694802.1"/>
    <property type="molecule type" value="Genomic_DNA"/>
</dbReference>
<feature type="transmembrane region" description="Helical" evidence="5">
    <location>
        <begin position="364"/>
        <end position="383"/>
    </location>
</feature>
<dbReference type="InterPro" id="IPR002645">
    <property type="entry name" value="STAS_dom"/>
</dbReference>
<keyword evidence="4 5" id="KW-0472">Membrane</keyword>
<evidence type="ECO:0000256" key="3">
    <source>
        <dbReference type="ARBA" id="ARBA00022989"/>
    </source>
</evidence>
<proteinExistence type="predicted"/>
<feature type="transmembrane region" description="Helical" evidence="5">
    <location>
        <begin position="435"/>
        <end position="451"/>
    </location>
</feature>
<feature type="transmembrane region" description="Helical" evidence="5">
    <location>
        <begin position="53"/>
        <end position="73"/>
    </location>
</feature>
<feature type="transmembrane region" description="Helical" evidence="5">
    <location>
        <begin position="80"/>
        <end position="107"/>
    </location>
</feature>
<protein>
    <submittedName>
        <fullName evidence="8">Aste57867_14326 protein</fullName>
    </submittedName>
</protein>
<dbReference type="GO" id="GO:0016020">
    <property type="term" value="C:membrane"/>
    <property type="evidence" value="ECO:0007669"/>
    <property type="project" value="UniProtKB-SubCell"/>
</dbReference>
<keyword evidence="9" id="KW-1185">Reference proteome</keyword>
<dbReference type="AlphaFoldDB" id="A0A485L0C1"/>
<keyword evidence="2 5" id="KW-0812">Transmembrane</keyword>
<feature type="transmembrane region" description="Helical" evidence="5">
    <location>
        <begin position="395"/>
        <end position="415"/>
    </location>
</feature>
<feature type="transmembrane region" description="Helical" evidence="5">
    <location>
        <begin position="127"/>
        <end position="147"/>
    </location>
</feature>
<dbReference type="InterPro" id="IPR036513">
    <property type="entry name" value="STAS_dom_sf"/>
</dbReference>
<dbReference type="InterPro" id="IPR018045">
    <property type="entry name" value="S04_transporter_CS"/>
</dbReference>
<dbReference type="Proteomes" id="UP000332933">
    <property type="component" value="Unassembled WGS sequence"/>
</dbReference>
<evidence type="ECO:0000256" key="4">
    <source>
        <dbReference type="ARBA" id="ARBA00023136"/>
    </source>
</evidence>
<evidence type="ECO:0000256" key="2">
    <source>
        <dbReference type="ARBA" id="ARBA00022692"/>
    </source>
</evidence>
<dbReference type="PANTHER" id="PTHR11814">
    <property type="entry name" value="SULFATE TRANSPORTER"/>
    <property type="match status" value="1"/>
</dbReference>
<comment type="subcellular location">
    <subcellularLocation>
        <location evidence="1">Membrane</location>
        <topology evidence="1">Multi-pass membrane protein</topology>
    </subcellularLocation>
</comment>
<evidence type="ECO:0000259" key="6">
    <source>
        <dbReference type="PROSITE" id="PS50801"/>
    </source>
</evidence>
<organism evidence="8 9">
    <name type="scientific">Aphanomyces stellatus</name>
    <dbReference type="NCBI Taxonomy" id="120398"/>
    <lineage>
        <taxon>Eukaryota</taxon>
        <taxon>Sar</taxon>
        <taxon>Stramenopiles</taxon>
        <taxon>Oomycota</taxon>
        <taxon>Saprolegniomycetes</taxon>
        <taxon>Saprolegniales</taxon>
        <taxon>Verrucalvaceae</taxon>
        <taxon>Aphanomyces</taxon>
    </lineage>
</organism>
<feature type="transmembrane region" description="Helical" evidence="5">
    <location>
        <begin position="496"/>
        <end position="524"/>
    </location>
</feature>
<dbReference type="SUPFAM" id="SSF52091">
    <property type="entry name" value="SpoIIaa-like"/>
    <property type="match status" value="1"/>
</dbReference>
<feature type="transmembrane region" description="Helical" evidence="5">
    <location>
        <begin position="299"/>
        <end position="326"/>
    </location>
</feature>